<reference evidence="1 2" key="1">
    <citation type="journal article" date="2019" name="Int. J. Syst. Evol. Microbiol.">
        <title>The Global Catalogue of Microorganisms (GCM) 10K type strain sequencing project: providing services to taxonomists for standard genome sequencing and annotation.</title>
        <authorList>
            <consortium name="The Broad Institute Genomics Platform"/>
            <consortium name="The Broad Institute Genome Sequencing Center for Infectious Disease"/>
            <person name="Wu L."/>
            <person name="Ma J."/>
        </authorList>
    </citation>
    <scope>NUCLEOTIDE SEQUENCE [LARGE SCALE GENOMIC DNA]</scope>
    <source>
        <strain evidence="1 2">JCM 14331</strain>
    </source>
</reference>
<accession>A0ABN1D882</accession>
<dbReference type="Proteomes" id="UP001501169">
    <property type="component" value="Unassembled WGS sequence"/>
</dbReference>
<dbReference type="EMBL" id="BAAAEO010000001">
    <property type="protein sequence ID" value="GAA0536998.1"/>
    <property type="molecule type" value="Genomic_DNA"/>
</dbReference>
<sequence>MEIIMSQFAQDPSFQRFVEEAKTHGVVYVLADGEDLLVVESVEFEDTDVMPFWSDEASAKAHCSDEWAVYKPEAIPLDVFCEGWLKEMYDDGVLIGTNWDDSLNGPEVEPRELLEALSLVQ</sequence>
<evidence type="ECO:0000313" key="1">
    <source>
        <dbReference type="EMBL" id="GAA0536998.1"/>
    </source>
</evidence>
<dbReference type="Pfam" id="PF11042">
    <property type="entry name" value="DUF2750"/>
    <property type="match status" value="1"/>
</dbReference>
<gene>
    <name evidence="1" type="ORF">GCM10009098_00540</name>
</gene>
<comment type="caution">
    <text evidence="1">The sequence shown here is derived from an EMBL/GenBank/DDBJ whole genome shotgun (WGS) entry which is preliminary data.</text>
</comment>
<name>A0ABN1D882_9GAMM</name>
<evidence type="ECO:0000313" key="2">
    <source>
        <dbReference type="Proteomes" id="UP001501169"/>
    </source>
</evidence>
<dbReference type="InterPro" id="IPR021284">
    <property type="entry name" value="DUF2750"/>
</dbReference>
<protein>
    <submittedName>
        <fullName evidence="1">DUF2750 domain-containing protein</fullName>
    </submittedName>
</protein>
<organism evidence="1 2">
    <name type="scientific">Rheinheimera aquimaris</name>
    <dbReference type="NCBI Taxonomy" id="412437"/>
    <lineage>
        <taxon>Bacteria</taxon>
        <taxon>Pseudomonadati</taxon>
        <taxon>Pseudomonadota</taxon>
        <taxon>Gammaproteobacteria</taxon>
        <taxon>Chromatiales</taxon>
        <taxon>Chromatiaceae</taxon>
        <taxon>Rheinheimera</taxon>
    </lineage>
</organism>
<keyword evidence="2" id="KW-1185">Reference proteome</keyword>
<proteinExistence type="predicted"/>